<evidence type="ECO:0000259" key="6">
    <source>
        <dbReference type="Pfam" id="PF18368"/>
    </source>
</evidence>
<proteinExistence type="inferred from homology"/>
<protein>
    <submittedName>
        <fullName evidence="8">Exo-beta-D-glucosaminidase</fullName>
        <ecNumber evidence="8">3.2.1.165</ecNumber>
    </submittedName>
</protein>
<dbReference type="InterPro" id="IPR054593">
    <property type="entry name" value="Beta-mannosidase-like_N2"/>
</dbReference>
<dbReference type="AlphaFoldDB" id="A0A5J4ST32"/>
<dbReference type="GO" id="GO:0052761">
    <property type="term" value="F:exo-1,4-beta-D-glucosaminidase activity"/>
    <property type="evidence" value="ECO:0007669"/>
    <property type="project" value="UniProtKB-EC"/>
</dbReference>
<name>A0A5J4ST32_9ZZZZ</name>
<dbReference type="SUPFAM" id="SSF49785">
    <property type="entry name" value="Galactose-binding domain-like"/>
    <property type="match status" value="1"/>
</dbReference>
<evidence type="ECO:0000259" key="7">
    <source>
        <dbReference type="Pfam" id="PF22666"/>
    </source>
</evidence>
<sequence length="902" mass="103795">MKKILSFVLAFSFLSPCLTRGVAINNAKDDDRIWLDSREFHQGNYDWRMMKAGDVIAPAEKLSLPGFDTSNWMPAIVPGTVLNSLVYNKVYPEPYYGLNNKLESKLIPDIAEVGRDFYTYWFRTEFDIPVSFEGKYIWLQPDGINYRAEVWINGNLLSTINGMFTNDYIDITEWAKIGEKNAVAIKVLPVDMPGTTQPKKWGAPNEFRNGGNGNIGLNTTMLMSVGWDFTFMDGIRDRNTGIWKGISLYTTGRVVLKHPFVKSELNKPNYDIAYETISVEVINPSTSIDTITCLVKGEIAGENISFEKSLRILRGEELTLTFTPDEFHQLIINNPRLWWPINKGAQNLYEVRLTAYVNNVKCDEVRTKFGIREITSNQNTPDNSRIFYVNGHRLFIRGTNWIPEAMLRHSDERTYAELRYTYQSGINLIRMWGGGIAESDYFFQLCDELGLLVWQEFWITGDTRHPRDKVAYFGNVTSTVKRIRNHPSLAYYVSSNESSEMTGIHGLLMSLDGTRDYQMQSECDGIHDGSPYKQVNPMRHYENTASSRGSRVDGFNPEYGAPTLPTVECLREMMDEKDLWPVNKEVWDYLDGNGFHLMATMYKDLVNNYGESSSIDEFAQKGQFIGAMNSKSIWEVWNYNKLDYGDRFTSGLLFWYHNSPVRQVSSNMWDWSLEPTASLYYTANSLQPLHPQFDYLKNTVSVVNDYYKEFKGYTVIAEVYDMDSRRVHEKSAKIDLPSDGVVNDVFTIHFPENITQVHFIKLRLKDEKGKEISSNFYWRSNDPYQGKETLTGPNSSGFEDISKLKQAQLKTSYKVIKSENKFFVDITVKNVSGSIAFFNQLQFLDSNLSPIRPSFYTDNFFCLLPGESKSVTIETVMKNLKEDPFLVIKGWNVIKEQFRLKK</sequence>
<dbReference type="InterPro" id="IPR036156">
    <property type="entry name" value="Beta-gal/glucu_dom_sf"/>
</dbReference>
<evidence type="ECO:0000313" key="8">
    <source>
        <dbReference type="EMBL" id="KAA6348383.1"/>
    </source>
</evidence>
<dbReference type="InterPro" id="IPR006102">
    <property type="entry name" value="Ig-like_GH2"/>
</dbReference>
<dbReference type="Pfam" id="PF18368">
    <property type="entry name" value="Ig_GlcNase"/>
    <property type="match status" value="1"/>
</dbReference>
<feature type="domain" description="Exo-beta-D-glucosaminidase Ig-fold" evidence="6">
    <location>
        <begin position="795"/>
        <end position="893"/>
    </location>
</feature>
<dbReference type="Pfam" id="PF17786">
    <property type="entry name" value="Mannosidase_ig"/>
    <property type="match status" value="1"/>
</dbReference>
<comment type="caution">
    <text evidence="8">The sequence shown here is derived from an EMBL/GenBank/DDBJ whole genome shotgun (WGS) entry which is preliminary data.</text>
</comment>
<dbReference type="Pfam" id="PF00703">
    <property type="entry name" value="Glyco_hydro_2"/>
    <property type="match status" value="1"/>
</dbReference>
<evidence type="ECO:0000256" key="2">
    <source>
        <dbReference type="ARBA" id="ARBA00022801"/>
    </source>
</evidence>
<dbReference type="SUPFAM" id="SSF51445">
    <property type="entry name" value="(Trans)glycosidases"/>
    <property type="match status" value="1"/>
</dbReference>
<evidence type="ECO:0000256" key="3">
    <source>
        <dbReference type="ARBA" id="ARBA00023295"/>
    </source>
</evidence>
<comment type="similarity">
    <text evidence="1">Belongs to the glycosyl hydrolase 2 family.</text>
</comment>
<dbReference type="EMBL" id="SNRY01000070">
    <property type="protein sequence ID" value="KAA6348383.1"/>
    <property type="molecule type" value="Genomic_DNA"/>
</dbReference>
<dbReference type="Gene3D" id="2.60.40.10">
    <property type="entry name" value="Immunoglobulins"/>
    <property type="match status" value="3"/>
</dbReference>
<dbReference type="PANTHER" id="PTHR43536:SF1">
    <property type="entry name" value="MANNOSYLGLYCOPROTEIN ENDO-BETA-MANNOSIDASE"/>
    <property type="match status" value="1"/>
</dbReference>
<dbReference type="Gene3D" id="3.20.20.80">
    <property type="entry name" value="Glycosidases"/>
    <property type="match status" value="1"/>
</dbReference>
<evidence type="ECO:0000256" key="1">
    <source>
        <dbReference type="ARBA" id="ARBA00007401"/>
    </source>
</evidence>
<dbReference type="InterPro" id="IPR008979">
    <property type="entry name" value="Galactose-bd-like_sf"/>
</dbReference>
<evidence type="ECO:0000259" key="5">
    <source>
        <dbReference type="Pfam" id="PF17786"/>
    </source>
</evidence>
<feature type="domain" description="Glycoside hydrolase family 2 immunoglobulin-like beta-sandwich" evidence="4">
    <location>
        <begin position="257"/>
        <end position="372"/>
    </location>
</feature>
<organism evidence="8">
    <name type="scientific">termite gut metagenome</name>
    <dbReference type="NCBI Taxonomy" id="433724"/>
    <lineage>
        <taxon>unclassified sequences</taxon>
        <taxon>metagenomes</taxon>
        <taxon>organismal metagenomes</taxon>
    </lineage>
</organism>
<dbReference type="SUPFAM" id="SSF49303">
    <property type="entry name" value="beta-Galactosidase/glucuronidase domain"/>
    <property type="match status" value="3"/>
</dbReference>
<reference evidence="8" key="1">
    <citation type="submission" date="2019-03" db="EMBL/GenBank/DDBJ databases">
        <title>Single cell metagenomics reveals metabolic interactions within the superorganism composed of flagellate Streblomastix strix and complex community of Bacteroidetes bacteria on its surface.</title>
        <authorList>
            <person name="Treitli S.C."/>
            <person name="Kolisko M."/>
            <person name="Husnik F."/>
            <person name="Keeling P."/>
            <person name="Hampl V."/>
        </authorList>
    </citation>
    <scope>NUCLEOTIDE SEQUENCE</scope>
    <source>
        <strain evidence="8">STM</strain>
    </source>
</reference>
<dbReference type="Pfam" id="PF22666">
    <property type="entry name" value="Glyco_hydro_2_N2"/>
    <property type="match status" value="1"/>
</dbReference>
<dbReference type="EC" id="3.2.1.165" evidence="8"/>
<dbReference type="InterPro" id="IPR041351">
    <property type="entry name" value="Ig_GlcNase"/>
</dbReference>
<dbReference type="InterPro" id="IPR013783">
    <property type="entry name" value="Ig-like_fold"/>
</dbReference>
<gene>
    <name evidence="8" type="ORF">EZS27_004201</name>
</gene>
<evidence type="ECO:0000259" key="4">
    <source>
        <dbReference type="Pfam" id="PF00703"/>
    </source>
</evidence>
<accession>A0A5J4ST32</accession>
<dbReference type="PANTHER" id="PTHR43536">
    <property type="entry name" value="MANNOSYLGLYCOPROTEIN ENDO-BETA-MANNOSIDASE"/>
    <property type="match status" value="1"/>
</dbReference>
<dbReference type="InterPro" id="IPR041447">
    <property type="entry name" value="Mannosidase_ig"/>
</dbReference>
<feature type="domain" description="Beta-mannosidase-like galactose-binding" evidence="7">
    <location>
        <begin position="69"/>
        <end position="244"/>
    </location>
</feature>
<keyword evidence="3 8" id="KW-0326">Glycosidase</keyword>
<dbReference type="InterPro" id="IPR043534">
    <property type="entry name" value="EBDG/EBM"/>
</dbReference>
<dbReference type="GO" id="GO:0005975">
    <property type="term" value="P:carbohydrate metabolic process"/>
    <property type="evidence" value="ECO:0007669"/>
    <property type="project" value="InterPro"/>
</dbReference>
<keyword evidence="2 8" id="KW-0378">Hydrolase</keyword>
<dbReference type="InterPro" id="IPR017853">
    <property type="entry name" value="GH"/>
</dbReference>
<dbReference type="Gene3D" id="2.60.120.260">
    <property type="entry name" value="Galactose-binding domain-like"/>
    <property type="match status" value="1"/>
</dbReference>
<feature type="domain" description="Mannosidase Ig/CBM-like" evidence="5">
    <location>
        <begin position="700"/>
        <end position="778"/>
    </location>
</feature>